<dbReference type="GO" id="GO:0005615">
    <property type="term" value="C:extracellular space"/>
    <property type="evidence" value="ECO:0007669"/>
    <property type="project" value="TreeGrafter"/>
</dbReference>
<dbReference type="InterPro" id="IPR017948">
    <property type="entry name" value="TGFb_CS"/>
</dbReference>
<dbReference type="Proteomes" id="UP000324632">
    <property type="component" value="Chromosome 23"/>
</dbReference>
<evidence type="ECO:0000256" key="4">
    <source>
        <dbReference type="ARBA" id="ARBA00022729"/>
    </source>
</evidence>
<comment type="caution">
    <text evidence="11">The sequence shown here is derived from an EMBL/GenBank/DDBJ whole genome shotgun (WGS) entry which is preliminary data.</text>
</comment>
<keyword evidence="5 8" id="KW-0339">Growth factor</keyword>
<keyword evidence="7" id="KW-0325">Glycoprotein</keyword>
<evidence type="ECO:0000256" key="9">
    <source>
        <dbReference type="SAM" id="MobiDB-lite"/>
    </source>
</evidence>
<keyword evidence="12" id="KW-1185">Reference proteome</keyword>
<evidence type="ECO:0000256" key="7">
    <source>
        <dbReference type="ARBA" id="ARBA00023180"/>
    </source>
</evidence>
<dbReference type="InterPro" id="IPR001839">
    <property type="entry name" value="TGF-b_C"/>
</dbReference>
<keyword evidence="6" id="KW-1015">Disulfide bond</keyword>
<evidence type="ECO:0000256" key="6">
    <source>
        <dbReference type="ARBA" id="ARBA00023157"/>
    </source>
</evidence>
<dbReference type="Pfam" id="PF00019">
    <property type="entry name" value="TGF_beta"/>
    <property type="match status" value="1"/>
</dbReference>
<evidence type="ECO:0000256" key="3">
    <source>
        <dbReference type="ARBA" id="ARBA00022525"/>
    </source>
</evidence>
<dbReference type="Gene3D" id="2.10.90.10">
    <property type="entry name" value="Cystine-knot cytokines"/>
    <property type="match status" value="1"/>
</dbReference>
<dbReference type="InterPro" id="IPR001111">
    <property type="entry name" value="TGF-b_propeptide"/>
</dbReference>
<proteinExistence type="inferred from homology"/>
<evidence type="ECO:0000313" key="12">
    <source>
        <dbReference type="Proteomes" id="UP000324632"/>
    </source>
</evidence>
<dbReference type="GO" id="GO:0008083">
    <property type="term" value="F:growth factor activity"/>
    <property type="evidence" value="ECO:0007669"/>
    <property type="project" value="UniProtKB-KW"/>
</dbReference>
<gene>
    <name evidence="11" type="ORF">E1301_Tti000030</name>
</gene>
<evidence type="ECO:0000256" key="1">
    <source>
        <dbReference type="ARBA" id="ARBA00004613"/>
    </source>
</evidence>
<dbReference type="Gene3D" id="2.60.120.970">
    <property type="match status" value="1"/>
</dbReference>
<dbReference type="InterPro" id="IPR029034">
    <property type="entry name" value="Cystine-knot_cytokine"/>
</dbReference>
<dbReference type="GO" id="GO:0030509">
    <property type="term" value="P:BMP signaling pathway"/>
    <property type="evidence" value="ECO:0007669"/>
    <property type="project" value="TreeGrafter"/>
</dbReference>
<dbReference type="PROSITE" id="PS51362">
    <property type="entry name" value="TGF_BETA_2"/>
    <property type="match status" value="1"/>
</dbReference>
<dbReference type="PANTHER" id="PTHR11848">
    <property type="entry name" value="TGF-BETA FAMILY"/>
    <property type="match status" value="1"/>
</dbReference>
<dbReference type="PROSITE" id="PS00250">
    <property type="entry name" value="TGF_BETA_1"/>
    <property type="match status" value="1"/>
</dbReference>
<protein>
    <submittedName>
        <fullName evidence="11">Bone morphogenetic protein 10</fullName>
    </submittedName>
</protein>
<dbReference type="InterPro" id="IPR015615">
    <property type="entry name" value="TGF-beta-rel"/>
</dbReference>
<dbReference type="SMART" id="SM00204">
    <property type="entry name" value="TGFB"/>
    <property type="match status" value="1"/>
</dbReference>
<comment type="similarity">
    <text evidence="2 8">Belongs to the TGF-beta family.</text>
</comment>
<comment type="subcellular location">
    <subcellularLocation>
        <location evidence="1">Secreted</location>
    </subcellularLocation>
</comment>
<dbReference type="AlphaFoldDB" id="A0A5A9N6Z0"/>
<evidence type="ECO:0000259" key="10">
    <source>
        <dbReference type="PROSITE" id="PS51362"/>
    </source>
</evidence>
<keyword evidence="4" id="KW-0732">Signal</keyword>
<reference evidence="11 12" key="1">
    <citation type="journal article" date="2019" name="Mol. Ecol. Resour.">
        <title>Chromosome-level genome assembly of Triplophysa tibetana, a fish adapted to the harsh high-altitude environment of the Tibetan Plateau.</title>
        <authorList>
            <person name="Yang X."/>
            <person name="Liu H."/>
            <person name="Ma Z."/>
            <person name="Zou Y."/>
            <person name="Zou M."/>
            <person name="Mao Y."/>
            <person name="Li X."/>
            <person name="Wang H."/>
            <person name="Chen T."/>
            <person name="Wang W."/>
            <person name="Yang R."/>
        </authorList>
    </citation>
    <scope>NUCLEOTIDE SEQUENCE [LARGE SCALE GENOMIC DNA]</scope>
    <source>
        <strain evidence="11">TTIB1903HZAU</strain>
        <tissue evidence="11">Muscle</tissue>
    </source>
</reference>
<feature type="region of interest" description="Disordered" evidence="9">
    <location>
        <begin position="1"/>
        <end position="29"/>
    </location>
</feature>
<dbReference type="CDD" id="cd13767">
    <property type="entry name" value="TGF_beta_BMP9_like"/>
    <property type="match status" value="1"/>
</dbReference>
<dbReference type="GO" id="GO:0005125">
    <property type="term" value="F:cytokine activity"/>
    <property type="evidence" value="ECO:0007669"/>
    <property type="project" value="TreeGrafter"/>
</dbReference>
<evidence type="ECO:0000256" key="2">
    <source>
        <dbReference type="ARBA" id="ARBA00006656"/>
    </source>
</evidence>
<dbReference type="PANTHER" id="PTHR11848:SF39">
    <property type="entry name" value="BONE MORPHOGENETIC PROTEIN 10"/>
    <property type="match status" value="1"/>
</dbReference>
<dbReference type="SUPFAM" id="SSF57501">
    <property type="entry name" value="Cystine-knot cytokines"/>
    <property type="match status" value="1"/>
</dbReference>
<dbReference type="EMBL" id="SOYY01000023">
    <property type="protein sequence ID" value="KAA0704327.1"/>
    <property type="molecule type" value="Genomic_DNA"/>
</dbReference>
<name>A0A5A9N6Z0_9TELE</name>
<evidence type="ECO:0000256" key="5">
    <source>
        <dbReference type="ARBA" id="ARBA00023030"/>
    </source>
</evidence>
<accession>A0A5A9N6Z0</accession>
<dbReference type="GO" id="GO:0035239">
    <property type="term" value="P:tube morphogenesis"/>
    <property type="evidence" value="ECO:0007669"/>
    <property type="project" value="UniProtKB-ARBA"/>
</dbReference>
<feature type="domain" description="TGF-beta family profile" evidence="10">
    <location>
        <begin position="436"/>
        <end position="548"/>
    </location>
</feature>
<feature type="compositionally biased region" description="Basic and acidic residues" evidence="9">
    <location>
        <begin position="1"/>
        <end position="17"/>
    </location>
</feature>
<dbReference type="FunFam" id="2.10.90.10:FF:000001">
    <property type="entry name" value="Bone morphogenetic protein 4"/>
    <property type="match status" value="1"/>
</dbReference>
<dbReference type="Pfam" id="PF00688">
    <property type="entry name" value="TGFb_propeptide"/>
    <property type="match status" value="1"/>
</dbReference>
<sequence>MCEEPRGPHRPHYERPRQQVATSPKLSAQAGCQRSPALCARSQDQQGRDCFSSRTTSTCQSSGENSSSANAQDLCRCPKPRILCHIMRSYQNTSLRSTMTLSGVWRVGYVSTLSLWILFLCSRGQCSPIASPEEQRSMPVDVLLKPDDNVDMQKIVGQFLHMINLTDQGLKQRPRDTRVEPPEYMLELFKRFASDRSAMPSANIVRSFKNEDHSTPTVMRKSFRTHPLQFNISLPQYERVVTAELRLYTLLKRDPWHHIGAGWKVTVFEMQRSVHCRNAEDVGDWAGERDMRGMQELASKHVRRKDSGWEVFDLTNAVQIWRRSRDLTPRLEVHIEHLNRDDAAIHSGNTDGWNGPRFQELDIDRNLNGKHEPALIIFSDDHTDDRGKLEHMAEEENEVQGISGRWMDEDDDEEAEQDEALLMQIRSHAIYDNGLRVRRSAKVEYCKRTEMYVDFKDIGWDSWVVAPAGYQAFTCRGVCSYPLASDVTPTKHAIIQTLLNLKSPQKATKACCVPTKLDPISLLYQNQNGVVVLKHKYEGMVVAECGCR</sequence>
<evidence type="ECO:0000313" key="11">
    <source>
        <dbReference type="EMBL" id="KAA0704327.1"/>
    </source>
</evidence>
<organism evidence="11 12">
    <name type="scientific">Triplophysa tibetana</name>
    <dbReference type="NCBI Taxonomy" id="1572043"/>
    <lineage>
        <taxon>Eukaryota</taxon>
        <taxon>Metazoa</taxon>
        <taxon>Chordata</taxon>
        <taxon>Craniata</taxon>
        <taxon>Vertebrata</taxon>
        <taxon>Euteleostomi</taxon>
        <taxon>Actinopterygii</taxon>
        <taxon>Neopterygii</taxon>
        <taxon>Teleostei</taxon>
        <taxon>Ostariophysi</taxon>
        <taxon>Cypriniformes</taxon>
        <taxon>Nemacheilidae</taxon>
        <taxon>Triplophysa</taxon>
    </lineage>
</organism>
<dbReference type="GO" id="GO:0072359">
    <property type="term" value="P:circulatory system development"/>
    <property type="evidence" value="ECO:0007669"/>
    <property type="project" value="UniProtKB-ARBA"/>
</dbReference>
<feature type="compositionally biased region" description="Polar residues" evidence="9">
    <location>
        <begin position="19"/>
        <end position="29"/>
    </location>
</feature>
<keyword evidence="3" id="KW-0964">Secreted</keyword>
<evidence type="ECO:0000256" key="8">
    <source>
        <dbReference type="RuleBase" id="RU000354"/>
    </source>
</evidence>